<dbReference type="EMBL" id="FXTU01000003">
    <property type="protein sequence ID" value="SMP18319.1"/>
    <property type="molecule type" value="Genomic_DNA"/>
</dbReference>
<protein>
    <submittedName>
        <fullName evidence="1">Uncharacterized protein</fullName>
    </submittedName>
</protein>
<dbReference type="Proteomes" id="UP001157946">
    <property type="component" value="Unassembled WGS sequence"/>
</dbReference>
<evidence type="ECO:0000313" key="2">
    <source>
        <dbReference type="Proteomes" id="UP001157946"/>
    </source>
</evidence>
<comment type="caution">
    <text evidence="1">The sequence shown here is derived from an EMBL/GenBank/DDBJ whole genome shotgun (WGS) entry which is preliminary data.</text>
</comment>
<gene>
    <name evidence="1" type="ORF">SAMN06265361_103132</name>
</gene>
<sequence length="85" mass="10366">MIAFNQRFFHFSRHLRERLEERLGKNLTGQEIERLIHESIVLLQTDRHLYLYHPDEDIRFPCVKDGERWVIKSVLVKGMWMEAKD</sequence>
<accession>A0AA45WNJ8</accession>
<dbReference type="AlphaFoldDB" id="A0AA45WNJ8"/>
<organism evidence="1 2">
    <name type="scientific">Laceyella tengchongensis</name>
    <dbReference type="NCBI Taxonomy" id="574699"/>
    <lineage>
        <taxon>Bacteria</taxon>
        <taxon>Bacillati</taxon>
        <taxon>Bacillota</taxon>
        <taxon>Bacilli</taxon>
        <taxon>Bacillales</taxon>
        <taxon>Thermoactinomycetaceae</taxon>
        <taxon>Laceyella</taxon>
    </lineage>
</organism>
<proteinExistence type="predicted"/>
<name>A0AA45WNJ8_9BACL</name>
<evidence type="ECO:0000313" key="1">
    <source>
        <dbReference type="EMBL" id="SMP18319.1"/>
    </source>
</evidence>
<dbReference type="RefSeq" id="WP_022738214.1">
    <property type="nucleotide sequence ID" value="NZ_FXTU01000003.1"/>
</dbReference>
<keyword evidence="2" id="KW-1185">Reference proteome</keyword>
<reference evidence="1" key="1">
    <citation type="submission" date="2017-05" db="EMBL/GenBank/DDBJ databases">
        <authorList>
            <person name="Varghese N."/>
            <person name="Submissions S."/>
        </authorList>
    </citation>
    <scope>NUCLEOTIDE SEQUENCE</scope>
    <source>
        <strain evidence="1">DSM 45262</strain>
    </source>
</reference>